<dbReference type="AlphaFoldDB" id="A0A183HQM6"/>
<keyword evidence="2" id="KW-0472">Membrane</keyword>
<accession>A0A183HQM6</accession>
<dbReference type="Gene3D" id="3.40.50.980">
    <property type="match status" value="1"/>
</dbReference>
<dbReference type="GO" id="GO:0006631">
    <property type="term" value="P:fatty acid metabolic process"/>
    <property type="evidence" value="ECO:0007669"/>
    <property type="project" value="TreeGrafter"/>
</dbReference>
<comment type="similarity">
    <text evidence="1">Belongs to the ATP-dependent AMP-binding enzyme family.</text>
</comment>
<feature type="transmembrane region" description="Helical" evidence="2">
    <location>
        <begin position="133"/>
        <end position="156"/>
    </location>
</feature>
<evidence type="ECO:0000259" key="3">
    <source>
        <dbReference type="Pfam" id="PF00501"/>
    </source>
</evidence>
<gene>
    <name evidence="4" type="ORF">OFLC_LOCUS9788</name>
</gene>
<dbReference type="Pfam" id="PF00501">
    <property type="entry name" value="AMP-binding"/>
    <property type="match status" value="1"/>
</dbReference>
<feature type="domain" description="AMP-dependent synthetase/ligase" evidence="3">
    <location>
        <begin position="43"/>
        <end position="129"/>
    </location>
</feature>
<dbReference type="GO" id="GO:0031956">
    <property type="term" value="F:medium-chain fatty acid-CoA ligase activity"/>
    <property type="evidence" value="ECO:0007669"/>
    <property type="project" value="TreeGrafter"/>
</dbReference>
<evidence type="ECO:0000313" key="4">
    <source>
        <dbReference type="EMBL" id="VDO63281.1"/>
    </source>
</evidence>
<organism evidence="6">
    <name type="scientific">Onchocerca flexuosa</name>
    <dbReference type="NCBI Taxonomy" id="387005"/>
    <lineage>
        <taxon>Eukaryota</taxon>
        <taxon>Metazoa</taxon>
        <taxon>Ecdysozoa</taxon>
        <taxon>Nematoda</taxon>
        <taxon>Chromadorea</taxon>
        <taxon>Rhabditida</taxon>
        <taxon>Spirurina</taxon>
        <taxon>Spiruromorpha</taxon>
        <taxon>Filarioidea</taxon>
        <taxon>Onchocercidae</taxon>
        <taxon>Onchocerca</taxon>
    </lineage>
</organism>
<dbReference type="SUPFAM" id="SSF56801">
    <property type="entry name" value="Acetyl-CoA synthetase-like"/>
    <property type="match status" value="1"/>
</dbReference>
<keyword evidence="5" id="KW-1185">Reference proteome</keyword>
<dbReference type="Proteomes" id="UP000267606">
    <property type="component" value="Unassembled WGS sequence"/>
</dbReference>
<reference evidence="6" key="1">
    <citation type="submission" date="2016-06" db="UniProtKB">
        <authorList>
            <consortium name="WormBaseParasite"/>
        </authorList>
    </citation>
    <scope>IDENTIFICATION</scope>
</reference>
<dbReference type="STRING" id="387005.A0A183HQM6"/>
<dbReference type="PANTHER" id="PTHR43201">
    <property type="entry name" value="ACYL-COA SYNTHETASE"/>
    <property type="match status" value="1"/>
</dbReference>
<keyword evidence="2" id="KW-0812">Transmembrane</keyword>
<reference evidence="4 5" key="2">
    <citation type="submission" date="2018-11" db="EMBL/GenBank/DDBJ databases">
        <authorList>
            <consortium name="Pathogen Informatics"/>
        </authorList>
    </citation>
    <scope>NUCLEOTIDE SEQUENCE [LARGE SCALE GENOMIC DNA]</scope>
</reference>
<dbReference type="WBParaSite" id="OFLC_0000978701-mRNA-1">
    <property type="protein sequence ID" value="OFLC_0000978701-mRNA-1"/>
    <property type="gene ID" value="OFLC_0000978701"/>
</dbReference>
<sequence length="169" mass="19216">MIATYRVLQVIRTRSYSKFLKQSVSTIQNNITYHMGLDASGSHATQTALILSDSVRLNYENLSKYVGSMVALLHTTYGISRGDRVLSRVEKSVDSLVLYLATIRLGAIYVPLSPVHTMAETIYFVEVSSVFCYWLVINKFLVYRIVIPIYLLAVILNKTRFLRIKLNIS</sequence>
<evidence type="ECO:0000256" key="1">
    <source>
        <dbReference type="ARBA" id="ARBA00006432"/>
    </source>
</evidence>
<dbReference type="EMBL" id="UZAJ01012379">
    <property type="protein sequence ID" value="VDO63281.1"/>
    <property type="molecule type" value="Genomic_DNA"/>
</dbReference>
<dbReference type="PANTHER" id="PTHR43201:SF8">
    <property type="entry name" value="ACYL-COA SYNTHETASE FAMILY MEMBER 3"/>
    <property type="match status" value="1"/>
</dbReference>
<keyword evidence="2" id="KW-1133">Transmembrane helix</keyword>
<name>A0A183HQM6_9BILA</name>
<feature type="transmembrane region" description="Helical" evidence="2">
    <location>
        <begin position="96"/>
        <end position="113"/>
    </location>
</feature>
<evidence type="ECO:0000313" key="5">
    <source>
        <dbReference type="Proteomes" id="UP000267606"/>
    </source>
</evidence>
<dbReference type="InterPro" id="IPR000873">
    <property type="entry name" value="AMP-dep_synth/lig_dom"/>
</dbReference>
<evidence type="ECO:0000256" key="2">
    <source>
        <dbReference type="SAM" id="Phobius"/>
    </source>
</evidence>
<evidence type="ECO:0000313" key="6">
    <source>
        <dbReference type="WBParaSite" id="OFLC_0000978701-mRNA-1"/>
    </source>
</evidence>
<proteinExistence type="inferred from homology"/>
<protein>
    <submittedName>
        <fullName evidence="6">AMP-binding domain-containing protein</fullName>
    </submittedName>
</protein>